<evidence type="ECO:0000259" key="8">
    <source>
        <dbReference type="PROSITE" id="PS50089"/>
    </source>
</evidence>
<dbReference type="EMBL" id="JBJKFK010000343">
    <property type="protein sequence ID" value="KAL3317699.1"/>
    <property type="molecule type" value="Genomic_DNA"/>
</dbReference>
<dbReference type="PROSITE" id="PS51282">
    <property type="entry name" value="DWNN"/>
    <property type="match status" value="1"/>
</dbReference>
<evidence type="ECO:0000256" key="5">
    <source>
        <dbReference type="ARBA" id="ARBA00023242"/>
    </source>
</evidence>
<dbReference type="Gene3D" id="4.10.60.10">
    <property type="entry name" value="Zinc finger, CCHC-type"/>
    <property type="match status" value="1"/>
</dbReference>
<gene>
    <name evidence="11" type="primary">RBBP6</name>
    <name evidence="11" type="ORF">Ciccas_003646</name>
</gene>
<feature type="domain" description="CCHC-type" evidence="9">
    <location>
        <begin position="157"/>
        <end position="170"/>
    </location>
</feature>
<evidence type="ECO:0000256" key="4">
    <source>
        <dbReference type="ARBA" id="ARBA00022833"/>
    </source>
</evidence>
<evidence type="ECO:0000256" key="2">
    <source>
        <dbReference type="ARBA" id="ARBA00022723"/>
    </source>
</evidence>
<dbReference type="InterPro" id="IPR001878">
    <property type="entry name" value="Znf_CCHC"/>
</dbReference>
<feature type="compositionally biased region" description="Basic residues" evidence="7">
    <location>
        <begin position="591"/>
        <end position="601"/>
    </location>
</feature>
<keyword evidence="12" id="KW-1185">Reference proteome</keyword>
<evidence type="ECO:0000256" key="7">
    <source>
        <dbReference type="SAM" id="MobiDB-lite"/>
    </source>
</evidence>
<evidence type="ECO:0000256" key="3">
    <source>
        <dbReference type="ARBA" id="ARBA00022771"/>
    </source>
</evidence>
<dbReference type="SUPFAM" id="SSF57850">
    <property type="entry name" value="RING/U-box"/>
    <property type="match status" value="1"/>
</dbReference>
<comment type="subcellular location">
    <subcellularLocation>
        <location evidence="1">Nucleus</location>
    </subcellularLocation>
</comment>
<reference evidence="11 12" key="1">
    <citation type="submission" date="2024-11" db="EMBL/GenBank/DDBJ databases">
        <title>Adaptive evolution of stress response genes in parasites aligns with host niche diversity.</title>
        <authorList>
            <person name="Hahn C."/>
            <person name="Resl P."/>
        </authorList>
    </citation>
    <scope>NUCLEOTIDE SEQUENCE [LARGE SCALE GENOMIC DNA]</scope>
    <source>
        <strain evidence="11">EGGRZ-B1_66</strain>
        <tissue evidence="11">Body</tissue>
    </source>
</reference>
<name>A0ABD2QDS8_9PLAT</name>
<dbReference type="SMART" id="SM01180">
    <property type="entry name" value="DWNN"/>
    <property type="match status" value="1"/>
</dbReference>
<evidence type="ECO:0000256" key="6">
    <source>
        <dbReference type="PROSITE-ProRule" id="PRU00047"/>
    </source>
</evidence>
<dbReference type="CDD" id="cd16620">
    <property type="entry name" value="vRING-HC-C4C4_RBBP6"/>
    <property type="match status" value="1"/>
</dbReference>
<sequence>MSSLVYFRFKANTKTDQIQFDGSSISVKDLKNKIRTKCCLYAADLDLKLEDSSGKVYDKDEDLIPKYANIIVRRVPKIATEGTKKKPNIYDENQRNANRPQFARSEAPNPVKSLNLANSNLSEEEKIKLMMEKSSEGTPEKAMKMKPYSIPPPNYVCHKCGQSGHWVHDCVGIIDSAGNKVDLKSRKRPTGIPSDMLLKVDAGTPGAYLSRDGTYSVPIKDAEAYAMGKKDKRPFSIEENPPYVPPTKEKVREDLKCPLCHDLFKDAVIVTCCSTTYCSICITDYAFSGKNNSQCPNCSKELTSFETNVLENRIVRNFVREYLSKQEAASVEENERFVNNRRVLKPKPSSSLLEQQTLKQPGECGNMQAENNLDPSANDTKNFAMNTMNVISGSPNHDADNFPAHVNSGASCADRKAAVAGTGIPSSGIPDLKPGTAQLGQVVNGLVIPGATGTVVQPPFIPNPLLAMSVANSLLQNQANWQLTASSILSPEEFQRRKDALLEKKRASTNLTTTDSRSAVSSEVGAESSPPSVEPGEVLENEPEEAGASKEKKAKKKKNKDNGKKSKKAKKEKKSKRTDEEKAIRKAQKEARKKSRLSLCE</sequence>
<dbReference type="Gene3D" id="3.10.20.90">
    <property type="entry name" value="Phosphatidylinositol 3-kinase Catalytic Subunit, Chain A, domain 1"/>
    <property type="match status" value="1"/>
</dbReference>
<evidence type="ECO:0000256" key="1">
    <source>
        <dbReference type="ARBA" id="ARBA00004123"/>
    </source>
</evidence>
<dbReference type="InterPro" id="IPR013083">
    <property type="entry name" value="Znf_RING/FYVE/PHD"/>
</dbReference>
<accession>A0ABD2QDS8</accession>
<dbReference type="InterPro" id="IPR001841">
    <property type="entry name" value="Znf_RING"/>
</dbReference>
<evidence type="ECO:0000313" key="12">
    <source>
        <dbReference type="Proteomes" id="UP001626550"/>
    </source>
</evidence>
<evidence type="ECO:0000259" key="9">
    <source>
        <dbReference type="PROSITE" id="PS50158"/>
    </source>
</evidence>
<feature type="region of interest" description="Disordered" evidence="7">
    <location>
        <begin position="505"/>
        <end position="601"/>
    </location>
</feature>
<dbReference type="Proteomes" id="UP001626550">
    <property type="component" value="Unassembled WGS sequence"/>
</dbReference>
<dbReference type="PANTHER" id="PTHR15439:SF0">
    <property type="entry name" value="CELL DIVISION CYCLE AND APOPTOSIS REGULATOR PROTEIN 1-RELATED"/>
    <property type="match status" value="1"/>
</dbReference>
<keyword evidence="2" id="KW-0479">Metal-binding</keyword>
<dbReference type="Pfam" id="PF08783">
    <property type="entry name" value="DWNN"/>
    <property type="match status" value="1"/>
</dbReference>
<dbReference type="SUPFAM" id="SSF57756">
    <property type="entry name" value="Retrovirus zinc finger-like domains"/>
    <property type="match status" value="1"/>
</dbReference>
<dbReference type="InterPro" id="IPR036875">
    <property type="entry name" value="Znf_CCHC_sf"/>
</dbReference>
<evidence type="ECO:0000313" key="11">
    <source>
        <dbReference type="EMBL" id="KAL3317699.1"/>
    </source>
</evidence>
<dbReference type="Gene3D" id="3.30.40.10">
    <property type="entry name" value="Zinc/RING finger domain, C3HC4 (zinc finger)"/>
    <property type="match status" value="1"/>
</dbReference>
<dbReference type="AlphaFoldDB" id="A0ABD2QDS8"/>
<dbReference type="GO" id="GO:0005634">
    <property type="term" value="C:nucleus"/>
    <property type="evidence" value="ECO:0007669"/>
    <property type="project" value="UniProtKB-SubCell"/>
</dbReference>
<dbReference type="PANTHER" id="PTHR15439">
    <property type="entry name" value="RETINOBLASTOMA-BINDING PROTEIN 6"/>
    <property type="match status" value="1"/>
</dbReference>
<feature type="domain" description="RING-type" evidence="8">
    <location>
        <begin position="257"/>
        <end position="299"/>
    </location>
</feature>
<feature type="compositionally biased region" description="Low complexity" evidence="7">
    <location>
        <begin position="518"/>
        <end position="536"/>
    </location>
</feature>
<dbReference type="GO" id="GO:0008270">
    <property type="term" value="F:zinc ion binding"/>
    <property type="evidence" value="ECO:0007669"/>
    <property type="project" value="UniProtKB-KW"/>
</dbReference>
<proteinExistence type="predicted"/>
<comment type="caution">
    <text evidence="11">The sequence shown here is derived from an EMBL/GenBank/DDBJ whole genome shotgun (WGS) entry which is preliminary data.</text>
</comment>
<protein>
    <submittedName>
        <fullName evidence="11">E3 ubiquitin-protein ligase rbbp6</fullName>
    </submittedName>
</protein>
<organism evidence="11 12">
    <name type="scientific">Cichlidogyrus casuarinus</name>
    <dbReference type="NCBI Taxonomy" id="1844966"/>
    <lineage>
        <taxon>Eukaryota</taxon>
        <taxon>Metazoa</taxon>
        <taxon>Spiralia</taxon>
        <taxon>Lophotrochozoa</taxon>
        <taxon>Platyhelminthes</taxon>
        <taxon>Monogenea</taxon>
        <taxon>Monopisthocotylea</taxon>
        <taxon>Dactylogyridea</taxon>
        <taxon>Ancyrocephalidae</taxon>
        <taxon>Cichlidogyrus</taxon>
    </lineage>
</organism>
<evidence type="ECO:0000259" key="10">
    <source>
        <dbReference type="PROSITE" id="PS51282"/>
    </source>
</evidence>
<feature type="compositionally biased region" description="Basic residues" evidence="7">
    <location>
        <begin position="552"/>
        <end position="576"/>
    </location>
</feature>
<keyword evidence="3 6" id="KW-0863">Zinc-finger</keyword>
<feature type="compositionally biased region" description="Basic and acidic residues" evidence="7">
    <location>
        <begin position="577"/>
        <end position="590"/>
    </location>
</feature>
<dbReference type="PROSITE" id="PS50158">
    <property type="entry name" value="ZF_CCHC"/>
    <property type="match status" value="1"/>
</dbReference>
<feature type="region of interest" description="Disordered" evidence="7">
    <location>
        <begin position="88"/>
        <end position="110"/>
    </location>
</feature>
<feature type="domain" description="DWNN" evidence="10">
    <location>
        <begin position="5"/>
        <end position="76"/>
    </location>
</feature>
<keyword evidence="4" id="KW-0862">Zinc</keyword>
<dbReference type="PROSITE" id="PS50089">
    <property type="entry name" value="ZF_RING_2"/>
    <property type="match status" value="1"/>
</dbReference>
<dbReference type="InterPro" id="IPR033489">
    <property type="entry name" value="RBBP6"/>
</dbReference>
<keyword evidence="5" id="KW-0539">Nucleus</keyword>
<dbReference type="InterPro" id="IPR014891">
    <property type="entry name" value="DWNN_domain"/>
</dbReference>
<feature type="compositionally biased region" description="Polar residues" evidence="7">
    <location>
        <begin position="508"/>
        <end position="517"/>
    </location>
</feature>